<comment type="catalytic activity">
    <reaction evidence="9">
        <text>a (3R)-hydroxyacyl-[ACP] = a (2E)-enoyl-[ACP] + H2O</text>
        <dbReference type="Rhea" id="RHEA:13097"/>
        <dbReference type="Rhea" id="RHEA-COMP:9925"/>
        <dbReference type="Rhea" id="RHEA-COMP:9945"/>
        <dbReference type="ChEBI" id="CHEBI:15377"/>
        <dbReference type="ChEBI" id="CHEBI:78784"/>
        <dbReference type="ChEBI" id="CHEBI:78827"/>
        <dbReference type="EC" id="4.2.1.59"/>
    </reaction>
</comment>
<dbReference type="GO" id="GO:0016020">
    <property type="term" value="C:membrane"/>
    <property type="evidence" value="ECO:0007669"/>
    <property type="project" value="GOC"/>
</dbReference>
<keyword evidence="6 9" id="KW-0443">Lipid metabolism</keyword>
<keyword evidence="5 9" id="KW-0441">Lipid A biosynthesis</keyword>
<dbReference type="PANTHER" id="PTHR30272:SF1">
    <property type="entry name" value="3-HYDROXYACYL-[ACYL-CARRIER-PROTEIN] DEHYDRATASE"/>
    <property type="match status" value="1"/>
</dbReference>
<evidence type="ECO:0000256" key="7">
    <source>
        <dbReference type="ARBA" id="ARBA00023239"/>
    </source>
</evidence>
<evidence type="ECO:0000256" key="4">
    <source>
        <dbReference type="ARBA" id="ARBA00022516"/>
    </source>
</evidence>
<dbReference type="Gene3D" id="3.10.129.10">
    <property type="entry name" value="Hotdog Thioesterase"/>
    <property type="match status" value="1"/>
</dbReference>
<dbReference type="SUPFAM" id="SSF54637">
    <property type="entry name" value="Thioesterase/thiol ester dehydrase-isomerase"/>
    <property type="match status" value="1"/>
</dbReference>
<dbReference type="HOGENOM" id="CLU_078912_1_0_6"/>
<evidence type="ECO:0000313" key="10">
    <source>
        <dbReference type="EMBL" id="AKE52526.1"/>
    </source>
</evidence>
<dbReference type="InterPro" id="IPR013114">
    <property type="entry name" value="FabA_FabZ"/>
</dbReference>
<name>A0A0F6RD14_9GAMM</name>
<comment type="function">
    <text evidence="8 9">Involved in unsaturated fatty acids biosynthesis. Catalyzes the dehydration of short chain beta-hydroxyacyl-ACPs and long chain saturated and unsaturated beta-hydroxyacyl-ACPs.</text>
</comment>
<dbReference type="GO" id="GO:0006633">
    <property type="term" value="P:fatty acid biosynthetic process"/>
    <property type="evidence" value="ECO:0007669"/>
    <property type="project" value="UniProtKB-UniRule"/>
</dbReference>
<dbReference type="GO" id="GO:0009245">
    <property type="term" value="P:lipid A biosynthetic process"/>
    <property type="evidence" value="ECO:0007669"/>
    <property type="project" value="UniProtKB-UniRule"/>
</dbReference>
<gene>
    <name evidence="9" type="primary">fabZ</name>
    <name evidence="10" type="ORF">TQ33_1581</name>
</gene>
<dbReference type="InterPro" id="IPR029069">
    <property type="entry name" value="HotDog_dom_sf"/>
</dbReference>
<evidence type="ECO:0000256" key="9">
    <source>
        <dbReference type="HAMAP-Rule" id="MF_00406"/>
    </source>
</evidence>
<proteinExistence type="inferred from homology"/>
<sequence length="157" mass="17811">MSNDNQPNEMNSMDIYEVMKHLPHRYPFLLIDRVLDYTAGEKLTAIKNVTVNEPFFPGHFPHRPVFPGVLMLEALAQATGILAFKTTEDLPSDDSLYYFVGIDSARFKKPVEPGDQLLMEVEVIKRKRDMWKFSAKASVDGKVVCSAELMCARKDIA</sequence>
<dbReference type="NCBIfam" id="NF000582">
    <property type="entry name" value="PRK00006.1"/>
    <property type="match status" value="1"/>
</dbReference>
<dbReference type="HAMAP" id="MF_00406">
    <property type="entry name" value="FabZ"/>
    <property type="match status" value="1"/>
</dbReference>
<dbReference type="InterPro" id="IPR010084">
    <property type="entry name" value="FabZ"/>
</dbReference>
<evidence type="ECO:0000256" key="1">
    <source>
        <dbReference type="ARBA" id="ARBA00004496"/>
    </source>
</evidence>
<evidence type="ECO:0000256" key="6">
    <source>
        <dbReference type="ARBA" id="ARBA00023098"/>
    </source>
</evidence>
<dbReference type="EC" id="4.2.1.59" evidence="9"/>
<dbReference type="GO" id="GO:0005737">
    <property type="term" value="C:cytoplasm"/>
    <property type="evidence" value="ECO:0007669"/>
    <property type="project" value="UniProtKB-SubCell"/>
</dbReference>
<accession>A0A0F6RD14</accession>
<evidence type="ECO:0000313" key="11">
    <source>
        <dbReference type="Proteomes" id="UP000034071"/>
    </source>
</evidence>
<evidence type="ECO:0000256" key="5">
    <source>
        <dbReference type="ARBA" id="ARBA00022556"/>
    </source>
</evidence>
<comment type="similarity">
    <text evidence="2 9">Belongs to the thioester dehydratase family. FabZ subfamily.</text>
</comment>
<evidence type="ECO:0000256" key="8">
    <source>
        <dbReference type="ARBA" id="ARBA00025049"/>
    </source>
</evidence>
<dbReference type="AlphaFoldDB" id="A0A0F6RD14"/>
<dbReference type="Proteomes" id="UP000034071">
    <property type="component" value="Chromosome"/>
</dbReference>
<dbReference type="STRING" id="914150.TQ33_1581"/>
<dbReference type="RefSeq" id="WP_179944367.1">
    <property type="nucleotide sequence ID" value="NZ_CP010975.1"/>
</dbReference>
<reference evidence="10 11" key="1">
    <citation type="submission" date="2015-02" db="EMBL/GenBank/DDBJ databases">
        <title>Complete genome sequence of Kangiella geojedonensis strain YCS-5T.</title>
        <authorList>
            <person name="Kim K.M."/>
        </authorList>
    </citation>
    <scope>NUCLEOTIDE SEQUENCE [LARGE SCALE GENOMIC DNA]</scope>
    <source>
        <strain evidence="10 11">YCS-5</strain>
    </source>
</reference>
<dbReference type="PANTHER" id="PTHR30272">
    <property type="entry name" value="3-HYDROXYACYL-[ACYL-CARRIER-PROTEIN] DEHYDRATASE"/>
    <property type="match status" value="1"/>
</dbReference>
<evidence type="ECO:0000256" key="3">
    <source>
        <dbReference type="ARBA" id="ARBA00022490"/>
    </source>
</evidence>
<dbReference type="CDD" id="cd01288">
    <property type="entry name" value="FabZ"/>
    <property type="match status" value="1"/>
</dbReference>
<dbReference type="Pfam" id="PF07977">
    <property type="entry name" value="FabA"/>
    <property type="match status" value="1"/>
</dbReference>
<dbReference type="NCBIfam" id="TIGR01750">
    <property type="entry name" value="fabZ"/>
    <property type="match status" value="1"/>
</dbReference>
<keyword evidence="3 9" id="KW-0963">Cytoplasm</keyword>
<dbReference type="KEGG" id="kge:TQ33_1581"/>
<dbReference type="FunFam" id="3.10.129.10:FF:000001">
    <property type="entry name" value="3-hydroxyacyl-[acyl-carrier-protein] dehydratase FabZ"/>
    <property type="match status" value="1"/>
</dbReference>
<keyword evidence="7 9" id="KW-0456">Lyase</keyword>
<keyword evidence="11" id="KW-1185">Reference proteome</keyword>
<dbReference type="GO" id="GO:0019171">
    <property type="term" value="F:(3R)-hydroxyacyl-[acyl-carrier-protein] dehydratase activity"/>
    <property type="evidence" value="ECO:0007669"/>
    <property type="project" value="UniProtKB-EC"/>
</dbReference>
<protein>
    <recommendedName>
        <fullName evidence="9">3-hydroxyacyl-[acyl-carrier-protein] dehydratase FabZ</fullName>
        <ecNumber evidence="9">4.2.1.59</ecNumber>
    </recommendedName>
    <alternativeName>
        <fullName evidence="9">(3R)-hydroxymyristoyl-[acyl-carrier-protein] dehydratase</fullName>
        <shortName evidence="9">(3R)-hydroxymyristoyl-ACP dehydrase</shortName>
    </alternativeName>
    <alternativeName>
        <fullName evidence="9">Beta-hydroxyacyl-ACP dehydratase</fullName>
    </alternativeName>
</protein>
<evidence type="ECO:0000256" key="2">
    <source>
        <dbReference type="ARBA" id="ARBA00009174"/>
    </source>
</evidence>
<dbReference type="EMBL" id="CP010975">
    <property type="protein sequence ID" value="AKE52526.1"/>
    <property type="molecule type" value="Genomic_DNA"/>
</dbReference>
<feature type="active site" evidence="9">
    <location>
        <position position="59"/>
    </location>
</feature>
<organism evidence="10 11">
    <name type="scientific">Kangiella geojedonensis</name>
    <dbReference type="NCBI Taxonomy" id="914150"/>
    <lineage>
        <taxon>Bacteria</taxon>
        <taxon>Pseudomonadati</taxon>
        <taxon>Pseudomonadota</taxon>
        <taxon>Gammaproteobacteria</taxon>
        <taxon>Kangiellales</taxon>
        <taxon>Kangiellaceae</taxon>
        <taxon>Kangiella</taxon>
    </lineage>
</organism>
<dbReference type="PATRIC" id="fig|914150.5.peg.1602"/>
<comment type="subcellular location">
    <subcellularLocation>
        <location evidence="1 9">Cytoplasm</location>
    </subcellularLocation>
</comment>
<keyword evidence="4 9" id="KW-0444">Lipid biosynthesis</keyword>